<accession>A0A974BMY5</accession>
<protein>
    <submittedName>
        <fullName evidence="1">Rpn family recombination-promoting nuclease/putative transposase</fullName>
    </submittedName>
</protein>
<dbReference type="AlphaFoldDB" id="A0A974BMY5"/>
<dbReference type="RefSeq" id="WP_179239286.1">
    <property type="nucleotide sequence ID" value="NZ_JACBNQ010000023.1"/>
</dbReference>
<dbReference type="Proteomes" id="UP000611629">
    <property type="component" value="Unassembled WGS sequence"/>
</dbReference>
<name>A0A974BMY5_SEDHY</name>
<reference evidence="1" key="1">
    <citation type="submission" date="2020-07" db="EMBL/GenBank/DDBJ databases">
        <title>Genomic analysis of a strain of Sedimentibacter Hydroxybenzoicus DSM7310.</title>
        <authorList>
            <person name="Ma S."/>
        </authorList>
    </citation>
    <scope>NUCLEOTIDE SEQUENCE</scope>
    <source>
        <strain evidence="1">DSM 7310</strain>
    </source>
</reference>
<keyword evidence="2" id="KW-1185">Reference proteome</keyword>
<comment type="caution">
    <text evidence="1">The sequence shown here is derived from an EMBL/GenBank/DDBJ whole genome shotgun (WGS) entry which is preliminary data.</text>
</comment>
<dbReference type="EMBL" id="JACBNQ010000023">
    <property type="protein sequence ID" value="NYB75575.1"/>
    <property type="molecule type" value="Genomic_DNA"/>
</dbReference>
<gene>
    <name evidence="1" type="ORF">HZF24_15615</name>
</gene>
<organism evidence="1 2">
    <name type="scientific">Sedimentibacter hydroxybenzoicus DSM 7310</name>
    <dbReference type="NCBI Taxonomy" id="1123245"/>
    <lineage>
        <taxon>Bacteria</taxon>
        <taxon>Bacillati</taxon>
        <taxon>Bacillota</taxon>
        <taxon>Tissierellia</taxon>
        <taxon>Sedimentibacter</taxon>
    </lineage>
</organism>
<proteinExistence type="predicted"/>
<evidence type="ECO:0000313" key="2">
    <source>
        <dbReference type="Proteomes" id="UP000611629"/>
    </source>
</evidence>
<sequence length="249" mass="28879">MDNEKNKTERIRLDETLKLLFDVSKPLVINIVNYFFNESFDVNQKYDVEFMATESADLNMELRKADLLLKIGGKQKFHFEFQLNGERFMVLRMFDYGYREAVKDTGTEDIPTIYFPKQAVLYLEEGRGIPDELKLKVVYPVTDKGKQEIVYTVNYFSETYADLKLSKEVSEMTEYIYTRGKAEGRAEGIREGKKEGIREGIKEGKAEGILETAAEMLKKGLDIELISEITKLPKEEIKKLQDKINNHNN</sequence>
<evidence type="ECO:0000313" key="1">
    <source>
        <dbReference type="EMBL" id="NYB75575.1"/>
    </source>
</evidence>